<keyword evidence="2" id="KW-0813">Transport</keyword>
<evidence type="ECO:0000256" key="4">
    <source>
        <dbReference type="ARBA" id="ARBA00022989"/>
    </source>
</evidence>
<feature type="transmembrane region" description="Helical" evidence="7">
    <location>
        <begin position="424"/>
        <end position="445"/>
    </location>
</feature>
<evidence type="ECO:0000256" key="5">
    <source>
        <dbReference type="ARBA" id="ARBA00023136"/>
    </source>
</evidence>
<feature type="transmembrane region" description="Helical" evidence="7">
    <location>
        <begin position="324"/>
        <end position="350"/>
    </location>
</feature>
<feature type="transmembrane region" description="Helical" evidence="7">
    <location>
        <begin position="151"/>
        <end position="172"/>
    </location>
</feature>
<evidence type="ECO:0000313" key="9">
    <source>
        <dbReference type="Proteomes" id="UP001596496"/>
    </source>
</evidence>
<keyword evidence="3 7" id="KW-0812">Transmembrane</keyword>
<comment type="caution">
    <text evidence="8">The sequence shown here is derived from an EMBL/GenBank/DDBJ whole genome shotgun (WGS) entry which is preliminary data.</text>
</comment>
<reference evidence="9" key="1">
    <citation type="journal article" date="2019" name="Int. J. Syst. Evol. Microbiol.">
        <title>The Global Catalogue of Microorganisms (GCM) 10K type strain sequencing project: providing services to taxonomists for standard genome sequencing and annotation.</title>
        <authorList>
            <consortium name="The Broad Institute Genomics Platform"/>
            <consortium name="The Broad Institute Genome Sequencing Center for Infectious Disease"/>
            <person name="Wu L."/>
            <person name="Ma J."/>
        </authorList>
    </citation>
    <scope>NUCLEOTIDE SEQUENCE [LARGE SCALE GENOMIC DNA]</scope>
    <source>
        <strain evidence="9">CECT 7649</strain>
    </source>
</reference>
<evidence type="ECO:0000256" key="2">
    <source>
        <dbReference type="ARBA" id="ARBA00022448"/>
    </source>
</evidence>
<name>A0ABW2P3I5_9ACTN</name>
<feature type="transmembrane region" description="Helical" evidence="7">
    <location>
        <begin position="371"/>
        <end position="404"/>
    </location>
</feature>
<dbReference type="Proteomes" id="UP001596496">
    <property type="component" value="Unassembled WGS sequence"/>
</dbReference>
<feature type="transmembrane region" description="Helical" evidence="7">
    <location>
        <begin position="184"/>
        <end position="205"/>
    </location>
</feature>
<dbReference type="InterPro" id="IPR001046">
    <property type="entry name" value="NRAMP_fam"/>
</dbReference>
<dbReference type="PANTHER" id="PTHR11706">
    <property type="entry name" value="SOLUTE CARRIER PROTEIN FAMILY 11 MEMBER"/>
    <property type="match status" value="1"/>
</dbReference>
<dbReference type="PRINTS" id="PR00447">
    <property type="entry name" value="NATRESASSCMP"/>
</dbReference>
<keyword evidence="4 7" id="KW-1133">Transmembrane helix</keyword>
<evidence type="ECO:0000256" key="1">
    <source>
        <dbReference type="ARBA" id="ARBA00004141"/>
    </source>
</evidence>
<keyword evidence="5 7" id="KW-0472">Membrane</keyword>
<feature type="transmembrane region" description="Helical" evidence="7">
    <location>
        <begin position="118"/>
        <end position="139"/>
    </location>
</feature>
<feature type="transmembrane region" description="Helical" evidence="7">
    <location>
        <begin position="74"/>
        <end position="97"/>
    </location>
</feature>
<accession>A0ABW2P3I5</accession>
<keyword evidence="9" id="KW-1185">Reference proteome</keyword>
<feature type="transmembrane region" description="Helical" evidence="7">
    <location>
        <begin position="46"/>
        <end position="62"/>
    </location>
</feature>
<dbReference type="Pfam" id="PF01566">
    <property type="entry name" value="Nramp"/>
    <property type="match status" value="1"/>
</dbReference>
<evidence type="ECO:0000313" key="8">
    <source>
        <dbReference type="EMBL" id="MFC7384212.1"/>
    </source>
</evidence>
<comment type="subcellular location">
    <subcellularLocation>
        <location evidence="1">Membrane</location>
        <topology evidence="1">Multi-pass membrane protein</topology>
    </subcellularLocation>
</comment>
<feature type="region of interest" description="Disordered" evidence="6">
    <location>
        <begin position="1"/>
        <end position="43"/>
    </location>
</feature>
<feature type="compositionally biased region" description="Basic and acidic residues" evidence="6">
    <location>
        <begin position="12"/>
        <end position="32"/>
    </location>
</feature>
<sequence length="446" mass="45557">MIVRGKSADSSGRPDERTSPRDGPDGVLDLRDATTSPAPARKRGARVARMLGPAFVAAIAYVDPGNVATNLTAGATLGCTLVWVVVAASLVAILVQFQAAKLGMATGESLPRLCRGRFTRLASLMLWSQAEMVVLATDLAEFVGAAIGMHLLFRMPVAASAVATAVVSLALLELRRKGRTRPFELMSAAALLLVGAGIGYDIIVTGHQSRSALAAGLVPGLGAEGAPLLAMGIVGATVMPHAVYLHSALVQGRGMTTAAARRQPDLVRRILRVDCSLALGVATVVNVSMIALGAGLGAATGGAWTGDLPAAHAELAARAGGAAALAFAVALMASGISSSGIGTLAGDVVMRGFLGRRVPVHVRRVLTMTPAVLALFSGVSLTGLLVLSQVVISLGVPVALFLLVHFCRDKSLMGPLVNAPYTTWIAGAAAVVVALLGCSLPILLLW</sequence>
<proteinExistence type="predicted"/>
<organism evidence="8 9">
    <name type="scientific">Sphaerisporangium rhizosphaerae</name>
    <dbReference type="NCBI Taxonomy" id="2269375"/>
    <lineage>
        <taxon>Bacteria</taxon>
        <taxon>Bacillati</taxon>
        <taxon>Actinomycetota</taxon>
        <taxon>Actinomycetes</taxon>
        <taxon>Streptosporangiales</taxon>
        <taxon>Streptosporangiaceae</taxon>
        <taxon>Sphaerisporangium</taxon>
    </lineage>
</organism>
<feature type="transmembrane region" description="Helical" evidence="7">
    <location>
        <begin position="277"/>
        <end position="304"/>
    </location>
</feature>
<gene>
    <name evidence="8" type="ORF">ACFQSB_18520</name>
</gene>
<protein>
    <submittedName>
        <fullName evidence="8">Nramp family divalent metal transporter</fullName>
    </submittedName>
</protein>
<evidence type="ECO:0000256" key="7">
    <source>
        <dbReference type="SAM" id="Phobius"/>
    </source>
</evidence>
<dbReference type="EMBL" id="JBHTCG010000011">
    <property type="protein sequence ID" value="MFC7384212.1"/>
    <property type="molecule type" value="Genomic_DNA"/>
</dbReference>
<evidence type="ECO:0000256" key="3">
    <source>
        <dbReference type="ARBA" id="ARBA00022692"/>
    </source>
</evidence>
<dbReference type="RefSeq" id="WP_380827911.1">
    <property type="nucleotide sequence ID" value="NZ_JBHTCG010000011.1"/>
</dbReference>
<dbReference type="NCBIfam" id="NF037982">
    <property type="entry name" value="Nramp_1"/>
    <property type="match status" value="1"/>
</dbReference>
<feature type="transmembrane region" description="Helical" evidence="7">
    <location>
        <begin position="225"/>
        <end position="245"/>
    </location>
</feature>
<dbReference type="PANTHER" id="PTHR11706:SF33">
    <property type="entry name" value="NATURAL RESISTANCE-ASSOCIATED MACROPHAGE PROTEIN 2"/>
    <property type="match status" value="1"/>
</dbReference>
<evidence type="ECO:0000256" key="6">
    <source>
        <dbReference type="SAM" id="MobiDB-lite"/>
    </source>
</evidence>